<keyword evidence="5" id="KW-0269">Exonuclease</keyword>
<dbReference type="Pfam" id="PF01612">
    <property type="entry name" value="DNA_pol_A_exo1"/>
    <property type="match status" value="1"/>
</dbReference>
<dbReference type="SMART" id="SM00474">
    <property type="entry name" value="35EXOc"/>
    <property type="match status" value="1"/>
</dbReference>
<evidence type="ECO:0000259" key="10">
    <source>
        <dbReference type="SMART" id="SM00474"/>
    </source>
</evidence>
<protein>
    <recommendedName>
        <fullName evidence="8">3'-5' exonuclease</fullName>
    </recommendedName>
    <alternativeName>
        <fullName evidence="9">Werner Syndrome-like exonuclease</fullName>
    </alternativeName>
</protein>
<dbReference type="GO" id="GO:0003676">
    <property type="term" value="F:nucleic acid binding"/>
    <property type="evidence" value="ECO:0007669"/>
    <property type="project" value="InterPro"/>
</dbReference>
<evidence type="ECO:0000256" key="9">
    <source>
        <dbReference type="ARBA" id="ARBA00042761"/>
    </source>
</evidence>
<keyword evidence="4" id="KW-0378">Hydrolase</keyword>
<dbReference type="InterPro" id="IPR051132">
    <property type="entry name" value="3-5_Exonuclease_domain"/>
</dbReference>
<reference evidence="11" key="1">
    <citation type="submission" date="2023-03" db="EMBL/GenBank/DDBJ databases">
        <title>Massive genome expansion in bonnet fungi (Mycena s.s.) driven by repeated elements and novel gene families across ecological guilds.</title>
        <authorList>
            <consortium name="Lawrence Berkeley National Laboratory"/>
            <person name="Harder C.B."/>
            <person name="Miyauchi S."/>
            <person name="Viragh M."/>
            <person name="Kuo A."/>
            <person name="Thoen E."/>
            <person name="Andreopoulos B."/>
            <person name="Lu D."/>
            <person name="Skrede I."/>
            <person name="Drula E."/>
            <person name="Henrissat B."/>
            <person name="Morin E."/>
            <person name="Kohler A."/>
            <person name="Barry K."/>
            <person name="LaButti K."/>
            <person name="Morin E."/>
            <person name="Salamov A."/>
            <person name="Lipzen A."/>
            <person name="Mereny Z."/>
            <person name="Hegedus B."/>
            <person name="Baldrian P."/>
            <person name="Stursova M."/>
            <person name="Weitz H."/>
            <person name="Taylor A."/>
            <person name="Grigoriev I.V."/>
            <person name="Nagy L.G."/>
            <person name="Martin F."/>
            <person name="Kauserud H."/>
        </authorList>
    </citation>
    <scope>NUCLEOTIDE SEQUENCE</scope>
    <source>
        <strain evidence="11">9284</strain>
    </source>
</reference>
<evidence type="ECO:0000256" key="8">
    <source>
        <dbReference type="ARBA" id="ARBA00040531"/>
    </source>
</evidence>
<comment type="subcellular location">
    <subcellularLocation>
        <location evidence="1">Nucleus</location>
    </subcellularLocation>
</comment>
<feature type="non-terminal residue" evidence="11">
    <location>
        <position position="276"/>
    </location>
</feature>
<dbReference type="Gene3D" id="3.30.420.10">
    <property type="entry name" value="Ribonuclease H-like superfamily/Ribonuclease H"/>
    <property type="match status" value="1"/>
</dbReference>
<evidence type="ECO:0000256" key="5">
    <source>
        <dbReference type="ARBA" id="ARBA00022839"/>
    </source>
</evidence>
<keyword evidence="12" id="KW-1185">Reference proteome</keyword>
<dbReference type="GO" id="GO:0008408">
    <property type="term" value="F:3'-5' exonuclease activity"/>
    <property type="evidence" value="ECO:0007669"/>
    <property type="project" value="InterPro"/>
</dbReference>
<evidence type="ECO:0000256" key="2">
    <source>
        <dbReference type="ARBA" id="ARBA00022722"/>
    </source>
</evidence>
<organism evidence="11 12">
    <name type="scientific">Roridomyces roridus</name>
    <dbReference type="NCBI Taxonomy" id="1738132"/>
    <lineage>
        <taxon>Eukaryota</taxon>
        <taxon>Fungi</taxon>
        <taxon>Dikarya</taxon>
        <taxon>Basidiomycota</taxon>
        <taxon>Agaricomycotina</taxon>
        <taxon>Agaricomycetes</taxon>
        <taxon>Agaricomycetidae</taxon>
        <taxon>Agaricales</taxon>
        <taxon>Marasmiineae</taxon>
        <taxon>Mycenaceae</taxon>
        <taxon>Roridomyces</taxon>
    </lineage>
</organism>
<dbReference type="SUPFAM" id="SSF53098">
    <property type="entry name" value="Ribonuclease H-like"/>
    <property type="match status" value="1"/>
</dbReference>
<comment type="caution">
    <text evidence="11">The sequence shown here is derived from an EMBL/GenBank/DDBJ whole genome shotgun (WGS) entry which is preliminary data.</text>
</comment>
<dbReference type="GO" id="GO:0006139">
    <property type="term" value="P:nucleobase-containing compound metabolic process"/>
    <property type="evidence" value="ECO:0007669"/>
    <property type="project" value="InterPro"/>
</dbReference>
<evidence type="ECO:0000313" key="11">
    <source>
        <dbReference type="EMBL" id="KAJ7650634.1"/>
    </source>
</evidence>
<keyword evidence="3" id="KW-0479">Metal-binding</keyword>
<dbReference type="Proteomes" id="UP001221142">
    <property type="component" value="Unassembled WGS sequence"/>
</dbReference>
<feature type="domain" description="3'-5' exonuclease" evidence="10">
    <location>
        <begin position="15"/>
        <end position="202"/>
    </location>
</feature>
<evidence type="ECO:0000313" key="12">
    <source>
        <dbReference type="Proteomes" id="UP001221142"/>
    </source>
</evidence>
<proteinExistence type="predicted"/>
<evidence type="ECO:0000256" key="7">
    <source>
        <dbReference type="ARBA" id="ARBA00023242"/>
    </source>
</evidence>
<dbReference type="EMBL" id="JARKIF010000001">
    <property type="protein sequence ID" value="KAJ7650634.1"/>
    <property type="molecule type" value="Genomic_DNA"/>
</dbReference>
<keyword evidence="7" id="KW-0539">Nucleus</keyword>
<gene>
    <name evidence="11" type="ORF">FB45DRAFT_719131</name>
</gene>
<dbReference type="AlphaFoldDB" id="A0AAD7CJV6"/>
<sequence>LPVYSYSKLSSPPKMRFARTEADTDKWIQELDLAGPIAMDCEWVFVRRKGGIRPVSVIQLADKTNILVIQLRNSRSNMARFPIHLQRLLENPEIPKMGANILNDAKKLFKDYGIMAKNVVELGGLAKQADPASIAPDVFRGRKTVALAKLVERYLRKKLSKDEENRMGDWEAENLSAEMLEYAANDPYSALQVYHHLLALAETNAITLDPTKYTDRVHYERLHSAEPGGVLPVPTIVFTPMMSDAKMQPQQLRAYRYFLAKRYLDMDTMCKELCLK</sequence>
<dbReference type="GO" id="GO:0046872">
    <property type="term" value="F:metal ion binding"/>
    <property type="evidence" value="ECO:0007669"/>
    <property type="project" value="UniProtKB-KW"/>
</dbReference>
<keyword evidence="6" id="KW-0460">Magnesium</keyword>
<dbReference type="InterPro" id="IPR002562">
    <property type="entry name" value="3'-5'_exonuclease_dom"/>
</dbReference>
<dbReference type="CDD" id="cd06141">
    <property type="entry name" value="WRN_exo"/>
    <property type="match status" value="1"/>
</dbReference>
<evidence type="ECO:0000256" key="6">
    <source>
        <dbReference type="ARBA" id="ARBA00022842"/>
    </source>
</evidence>
<dbReference type="GO" id="GO:0005634">
    <property type="term" value="C:nucleus"/>
    <property type="evidence" value="ECO:0007669"/>
    <property type="project" value="UniProtKB-SubCell"/>
</dbReference>
<evidence type="ECO:0000256" key="4">
    <source>
        <dbReference type="ARBA" id="ARBA00022801"/>
    </source>
</evidence>
<dbReference type="PANTHER" id="PTHR13620">
    <property type="entry name" value="3-5 EXONUCLEASE"/>
    <property type="match status" value="1"/>
</dbReference>
<feature type="non-terminal residue" evidence="11">
    <location>
        <position position="1"/>
    </location>
</feature>
<dbReference type="PANTHER" id="PTHR13620:SF109">
    <property type="entry name" value="3'-5' EXONUCLEASE"/>
    <property type="match status" value="1"/>
</dbReference>
<evidence type="ECO:0000256" key="3">
    <source>
        <dbReference type="ARBA" id="ARBA00022723"/>
    </source>
</evidence>
<accession>A0AAD7CJV6</accession>
<dbReference type="InterPro" id="IPR036397">
    <property type="entry name" value="RNaseH_sf"/>
</dbReference>
<evidence type="ECO:0000256" key="1">
    <source>
        <dbReference type="ARBA" id="ARBA00004123"/>
    </source>
</evidence>
<name>A0AAD7CJV6_9AGAR</name>
<keyword evidence="2" id="KW-0540">Nuclease</keyword>
<dbReference type="InterPro" id="IPR012337">
    <property type="entry name" value="RNaseH-like_sf"/>
</dbReference>